<protein>
    <submittedName>
        <fullName evidence="2">Helix-turn-helix transcriptional regulator</fullName>
    </submittedName>
</protein>
<organism evidence="2 3">
    <name type="scientific">Streptantibioticus parmotrematis</name>
    <dbReference type="NCBI Taxonomy" id="2873249"/>
    <lineage>
        <taxon>Bacteria</taxon>
        <taxon>Bacillati</taxon>
        <taxon>Actinomycetota</taxon>
        <taxon>Actinomycetes</taxon>
        <taxon>Kitasatosporales</taxon>
        <taxon>Streptomycetaceae</taxon>
        <taxon>Streptantibioticus</taxon>
    </lineage>
</organism>
<evidence type="ECO:0000259" key="1">
    <source>
        <dbReference type="PROSITE" id="PS50943"/>
    </source>
</evidence>
<gene>
    <name evidence="2" type="ORF">K7472_17630</name>
</gene>
<dbReference type="Pfam" id="PF19054">
    <property type="entry name" value="DUF5753"/>
    <property type="match status" value="1"/>
</dbReference>
<dbReference type="InterPro" id="IPR043917">
    <property type="entry name" value="DUF5753"/>
</dbReference>
<evidence type="ECO:0000313" key="3">
    <source>
        <dbReference type="Proteomes" id="UP001198565"/>
    </source>
</evidence>
<dbReference type="RefSeq" id="WP_222979091.1">
    <property type="nucleotide sequence ID" value="NZ_JAINVZ010000011.1"/>
</dbReference>
<dbReference type="SMART" id="SM00530">
    <property type="entry name" value="HTH_XRE"/>
    <property type="match status" value="1"/>
</dbReference>
<dbReference type="SUPFAM" id="SSF47413">
    <property type="entry name" value="lambda repressor-like DNA-binding domains"/>
    <property type="match status" value="1"/>
</dbReference>
<keyword evidence="3" id="KW-1185">Reference proteome</keyword>
<proteinExistence type="predicted"/>
<name>A0ABS7QTZ6_9ACTN</name>
<dbReference type="Pfam" id="PF13560">
    <property type="entry name" value="HTH_31"/>
    <property type="match status" value="1"/>
</dbReference>
<dbReference type="Gene3D" id="1.10.260.40">
    <property type="entry name" value="lambda repressor-like DNA-binding domains"/>
    <property type="match status" value="1"/>
</dbReference>
<dbReference type="InterPro" id="IPR001387">
    <property type="entry name" value="Cro/C1-type_HTH"/>
</dbReference>
<dbReference type="CDD" id="cd00093">
    <property type="entry name" value="HTH_XRE"/>
    <property type="match status" value="1"/>
</dbReference>
<accession>A0ABS7QTZ6</accession>
<feature type="domain" description="HTH cro/C1-type" evidence="1">
    <location>
        <begin position="22"/>
        <end position="75"/>
    </location>
</feature>
<reference evidence="2 3" key="1">
    <citation type="submission" date="2021-08" db="EMBL/GenBank/DDBJ databases">
        <title>Streptomyces sp. PTM05 isolated from lichen.</title>
        <authorList>
            <person name="Somphong A."/>
            <person name="Phongsopitanun W."/>
            <person name="Tanasupawat S."/>
        </authorList>
    </citation>
    <scope>NUCLEOTIDE SEQUENCE [LARGE SCALE GENOMIC DNA]</scope>
    <source>
        <strain evidence="2 3">Ptm05</strain>
    </source>
</reference>
<dbReference type="PROSITE" id="PS50943">
    <property type="entry name" value="HTH_CROC1"/>
    <property type="match status" value="1"/>
</dbReference>
<dbReference type="Proteomes" id="UP001198565">
    <property type="component" value="Unassembled WGS sequence"/>
</dbReference>
<sequence length="276" mass="30716">MTVEAKDLQTAPSLLAFFGTELQRVRNKAGWSQSKTAKAAHTTQAMVSYIESGERVPSADLARDLDLAFDTDGHFGRLLPLVIRYAYPGWFLPYVELERAATSIRSFEGQVIPGLLQTEGYARAVLSVVRPDNLDDLVAARMTRQDILTREDRPRTWFVIDEYVLERRIGGPAVMRAQLERLLEAGQHPRTVIQLIEKKRAAHPGLNGPFSMMSFAEGADVLWVDGFSQGRAALDAQEVVEGARTYDLLRAVAKSPEASADLIREHLEGLSHEQSK</sequence>
<evidence type="ECO:0000313" key="2">
    <source>
        <dbReference type="EMBL" id="MBY8886672.1"/>
    </source>
</evidence>
<comment type="caution">
    <text evidence="2">The sequence shown here is derived from an EMBL/GenBank/DDBJ whole genome shotgun (WGS) entry which is preliminary data.</text>
</comment>
<dbReference type="InterPro" id="IPR010982">
    <property type="entry name" value="Lambda_DNA-bd_dom_sf"/>
</dbReference>
<dbReference type="EMBL" id="JAINVZ010000011">
    <property type="protein sequence ID" value="MBY8886672.1"/>
    <property type="molecule type" value="Genomic_DNA"/>
</dbReference>